<organism evidence="1 2">
    <name type="scientific">Artemisia annua</name>
    <name type="common">Sweet wormwood</name>
    <dbReference type="NCBI Taxonomy" id="35608"/>
    <lineage>
        <taxon>Eukaryota</taxon>
        <taxon>Viridiplantae</taxon>
        <taxon>Streptophyta</taxon>
        <taxon>Embryophyta</taxon>
        <taxon>Tracheophyta</taxon>
        <taxon>Spermatophyta</taxon>
        <taxon>Magnoliopsida</taxon>
        <taxon>eudicotyledons</taxon>
        <taxon>Gunneridae</taxon>
        <taxon>Pentapetalae</taxon>
        <taxon>asterids</taxon>
        <taxon>campanulids</taxon>
        <taxon>Asterales</taxon>
        <taxon>Asteraceae</taxon>
        <taxon>Asteroideae</taxon>
        <taxon>Anthemideae</taxon>
        <taxon>Artemisiinae</taxon>
        <taxon>Artemisia</taxon>
    </lineage>
</organism>
<proteinExistence type="predicted"/>
<dbReference type="OrthoDB" id="10625084at2759"/>
<protein>
    <submittedName>
        <fullName evidence="1">Uncharacterized protein</fullName>
    </submittedName>
</protein>
<evidence type="ECO:0000313" key="1">
    <source>
        <dbReference type="EMBL" id="PWA51530.1"/>
    </source>
</evidence>
<reference evidence="1 2" key="1">
    <citation type="journal article" date="2018" name="Mol. Plant">
        <title>The genome of Artemisia annua provides insight into the evolution of Asteraceae family and artemisinin biosynthesis.</title>
        <authorList>
            <person name="Shen Q."/>
            <person name="Zhang L."/>
            <person name="Liao Z."/>
            <person name="Wang S."/>
            <person name="Yan T."/>
            <person name="Shi P."/>
            <person name="Liu M."/>
            <person name="Fu X."/>
            <person name="Pan Q."/>
            <person name="Wang Y."/>
            <person name="Lv Z."/>
            <person name="Lu X."/>
            <person name="Zhang F."/>
            <person name="Jiang W."/>
            <person name="Ma Y."/>
            <person name="Chen M."/>
            <person name="Hao X."/>
            <person name="Li L."/>
            <person name="Tang Y."/>
            <person name="Lv G."/>
            <person name="Zhou Y."/>
            <person name="Sun X."/>
            <person name="Brodelius P.E."/>
            <person name="Rose J.K.C."/>
            <person name="Tang K."/>
        </authorList>
    </citation>
    <scope>NUCLEOTIDE SEQUENCE [LARGE SCALE GENOMIC DNA]</scope>
    <source>
        <strain evidence="2">cv. Huhao1</strain>
        <tissue evidence="1">Leaf</tissue>
    </source>
</reference>
<name>A0A2U1LRB0_ARTAN</name>
<evidence type="ECO:0000313" key="2">
    <source>
        <dbReference type="Proteomes" id="UP000245207"/>
    </source>
</evidence>
<dbReference type="EMBL" id="PKPP01008124">
    <property type="protein sequence ID" value="PWA51530.1"/>
    <property type="molecule type" value="Genomic_DNA"/>
</dbReference>
<dbReference type="AlphaFoldDB" id="A0A2U1LRB0"/>
<comment type="caution">
    <text evidence="1">The sequence shown here is derived from an EMBL/GenBank/DDBJ whole genome shotgun (WGS) entry which is preliminary data.</text>
</comment>
<sequence>MGHFSPHSLNHNDLTSSTIEFFRDNETCSSLGGIQNIIQSLLEMNQKVLNEYREAWAHGQLLPLAYDFYQISHVTSKLYNDFVMLLTDVYGSWLSVKLAMEQIVVKSRAEDYTYEEMRQQLNDLEAAESVIFSDKFVTYSAYICHQTVNFLGKLNKENQLNETVLVQVLARGYGVMIVGILSMMAAFTVDSKLLQKINHITSHWKLLPLIRRFSTESNKFLKMGGQHMKATSYKRELKIREINVNAILLQELKKKFVGLTSATWKEEMMTTIDNLEKNMNHFSGVIDNMSKHAQTYSLFIGKVGTALGHFSGYGNLPVPRFGVCFESDQHILQLKLYEDPMNEVVSYLFRATLFLPPDFKWLLLRQEALIFTEEPFLFGGGAVDVLSHIRGIFIDIHGINLEFFKKLRIQGEEWLSPYVKYYYEICLGTSKLYDDFVKLLKNICGSWLSVKMALQQVIVETEAHEYTFEENTLQRLNDPDATESLRATYCFAASFASMCKQISSFMVNTTFSFENRETIDNQGMTLFKKVSNTTVMKVLSAMTAYMGNSKFRQEMNDYLTSESMLLELNQTNSPSFMWCLPCLPQEDLPRECVAMMKRSIDRELRIRDFYGNILVEELKNETPLSIVTNLERKINEFSKIIEDMSSRAQEYRHGVKLDAVTCGVCASIESGKKYVAYFVNCGKWKNMIMHIYFLRLLLNQAWNLNSKFTLVL</sequence>
<dbReference type="Proteomes" id="UP000245207">
    <property type="component" value="Unassembled WGS sequence"/>
</dbReference>
<accession>A0A2U1LRB0</accession>
<keyword evidence="2" id="KW-1185">Reference proteome</keyword>
<gene>
    <name evidence="1" type="ORF">CTI12_AA462720</name>
</gene>